<feature type="region of interest" description="Disordered" evidence="1">
    <location>
        <begin position="397"/>
        <end position="416"/>
    </location>
</feature>
<evidence type="ECO:0000313" key="4">
    <source>
        <dbReference type="Proteomes" id="UP000267251"/>
    </source>
</evidence>
<gene>
    <name evidence="3" type="ORF">BJ684DRAFT_19430</name>
</gene>
<evidence type="ECO:0000313" key="3">
    <source>
        <dbReference type="EMBL" id="RKP14137.1"/>
    </source>
</evidence>
<dbReference type="OrthoDB" id="10437565at2759"/>
<accession>A0A4P9Y595</accession>
<name>A0A4P9Y595_9FUNG</name>
<feature type="transmembrane region" description="Helical" evidence="2">
    <location>
        <begin position="44"/>
        <end position="64"/>
    </location>
</feature>
<feature type="transmembrane region" description="Helical" evidence="2">
    <location>
        <begin position="6"/>
        <end position="32"/>
    </location>
</feature>
<sequence>MPSDTASLLLSLTPILVSINTLSIILLIPVIIAYRARGPLPSPLIYYYAIGLMVRHFNSLARFLGFGSLLLDTPIWYCLLRKAIIVYVSKAGIFFAAFFAFRIWLVACAASDNRLVRHFNIERWMTILSVVLPIIPTLLNTLPQLIAPPPITDTSIPYVCKSGLLRQWQVYIVGAPVTLPPTILAIYCLGSIIHQHCVASVMTRYRLKASAPSSGMSIRALLITIINVVNSLYYCYFEIQHVFHLPAGGLMSQTYLNGRHPVDMGDFIVATWGIITFIIFGTAKESMDRTLLLLANKAKPITNATYQFSCLEQGMSEGEKILGAPTVLKTATTEPLESQKGPPKAISSVVVPRRRFSNITRIITPFHTPLIANYPFGETATTTLSGHAFHPRLVGGMGKSMISKDEGSKKKDEEEKFKEKARAEMMEDQTEVLGSSTCSSNGFISRTRSSSGVSLGLAPPGPLMSPPVSAVRRRKTWIHYHLS</sequence>
<evidence type="ECO:0000256" key="1">
    <source>
        <dbReference type="SAM" id="MobiDB-lite"/>
    </source>
</evidence>
<keyword evidence="2" id="KW-0812">Transmembrane</keyword>
<feature type="transmembrane region" description="Helical" evidence="2">
    <location>
        <begin position="214"/>
        <end position="234"/>
    </location>
</feature>
<protein>
    <submittedName>
        <fullName evidence="3">Uncharacterized protein</fullName>
    </submittedName>
</protein>
<feature type="transmembrane region" description="Helical" evidence="2">
    <location>
        <begin position="84"/>
        <end position="105"/>
    </location>
</feature>
<evidence type="ECO:0000256" key="2">
    <source>
        <dbReference type="SAM" id="Phobius"/>
    </source>
</evidence>
<feature type="transmembrane region" description="Helical" evidence="2">
    <location>
        <begin position="264"/>
        <end position="283"/>
    </location>
</feature>
<keyword evidence="2" id="KW-1133">Transmembrane helix</keyword>
<dbReference type="Proteomes" id="UP000267251">
    <property type="component" value="Unassembled WGS sequence"/>
</dbReference>
<dbReference type="EMBL" id="KZ987879">
    <property type="protein sequence ID" value="RKP14137.1"/>
    <property type="molecule type" value="Genomic_DNA"/>
</dbReference>
<keyword evidence="2" id="KW-0472">Membrane</keyword>
<keyword evidence="4" id="KW-1185">Reference proteome</keyword>
<proteinExistence type="predicted"/>
<feature type="transmembrane region" description="Helical" evidence="2">
    <location>
        <begin position="168"/>
        <end position="193"/>
    </location>
</feature>
<dbReference type="AlphaFoldDB" id="A0A4P9Y595"/>
<feature type="compositionally biased region" description="Basic and acidic residues" evidence="1">
    <location>
        <begin position="402"/>
        <end position="416"/>
    </location>
</feature>
<feature type="transmembrane region" description="Helical" evidence="2">
    <location>
        <begin position="126"/>
        <end position="148"/>
    </location>
</feature>
<reference evidence="4" key="1">
    <citation type="journal article" date="2018" name="Nat. Microbiol.">
        <title>Leveraging single-cell genomics to expand the fungal tree of life.</title>
        <authorList>
            <person name="Ahrendt S.R."/>
            <person name="Quandt C.A."/>
            <person name="Ciobanu D."/>
            <person name="Clum A."/>
            <person name="Salamov A."/>
            <person name="Andreopoulos B."/>
            <person name="Cheng J.F."/>
            <person name="Woyke T."/>
            <person name="Pelin A."/>
            <person name="Henrissat B."/>
            <person name="Reynolds N.K."/>
            <person name="Benny G.L."/>
            <person name="Smith M.E."/>
            <person name="James T.Y."/>
            <person name="Grigoriev I.V."/>
        </authorList>
    </citation>
    <scope>NUCLEOTIDE SEQUENCE [LARGE SCALE GENOMIC DNA]</scope>
</reference>
<organism evidence="3 4">
    <name type="scientific">Piptocephalis cylindrospora</name>
    <dbReference type="NCBI Taxonomy" id="1907219"/>
    <lineage>
        <taxon>Eukaryota</taxon>
        <taxon>Fungi</taxon>
        <taxon>Fungi incertae sedis</taxon>
        <taxon>Zoopagomycota</taxon>
        <taxon>Zoopagomycotina</taxon>
        <taxon>Zoopagomycetes</taxon>
        <taxon>Zoopagales</taxon>
        <taxon>Piptocephalidaceae</taxon>
        <taxon>Piptocephalis</taxon>
    </lineage>
</organism>